<proteinExistence type="predicted"/>
<feature type="transmembrane region" description="Helical" evidence="1">
    <location>
        <begin position="46"/>
        <end position="69"/>
    </location>
</feature>
<evidence type="ECO:0000256" key="1">
    <source>
        <dbReference type="SAM" id="Phobius"/>
    </source>
</evidence>
<keyword evidence="1" id="KW-0472">Membrane</keyword>
<dbReference type="AlphaFoldDB" id="M0LX31"/>
<feature type="transmembrane region" description="Helical" evidence="1">
    <location>
        <begin position="20"/>
        <end position="40"/>
    </location>
</feature>
<keyword evidence="1" id="KW-1133">Transmembrane helix</keyword>
<organism evidence="2 3">
    <name type="scientific">Halococcus hamelinensis 100A6</name>
    <dbReference type="NCBI Taxonomy" id="1132509"/>
    <lineage>
        <taxon>Archaea</taxon>
        <taxon>Methanobacteriati</taxon>
        <taxon>Methanobacteriota</taxon>
        <taxon>Stenosarchaea group</taxon>
        <taxon>Halobacteria</taxon>
        <taxon>Halobacteriales</taxon>
        <taxon>Halococcaceae</taxon>
        <taxon>Halococcus</taxon>
    </lineage>
</organism>
<dbReference type="EMBL" id="AOMB01000031">
    <property type="protein sequence ID" value="EMA38137.1"/>
    <property type="molecule type" value="Genomic_DNA"/>
</dbReference>
<protein>
    <submittedName>
        <fullName evidence="2">Uncharacterized protein</fullName>
    </submittedName>
</protein>
<dbReference type="PATRIC" id="fig|1132509.6.peg.2356"/>
<accession>M0LX31</accession>
<keyword evidence="3" id="KW-1185">Reference proteome</keyword>
<comment type="caution">
    <text evidence="2">The sequence shown here is derived from an EMBL/GenBank/DDBJ whole genome shotgun (WGS) entry which is preliminary data.</text>
</comment>
<dbReference type="OrthoDB" id="213565at2157"/>
<dbReference type="Proteomes" id="UP000011566">
    <property type="component" value="Unassembled WGS sequence"/>
</dbReference>
<evidence type="ECO:0000313" key="3">
    <source>
        <dbReference type="Proteomes" id="UP000011566"/>
    </source>
</evidence>
<dbReference type="RefSeq" id="WP_007693598.1">
    <property type="nucleotide sequence ID" value="NZ_AJRK01000045.1"/>
</dbReference>
<reference evidence="2 3" key="1">
    <citation type="journal article" date="2014" name="PLoS Genet.">
        <title>Phylogenetically driven sequencing of extremely halophilic archaea reveals strategies for static and dynamic osmo-response.</title>
        <authorList>
            <person name="Becker E.A."/>
            <person name="Seitzer P.M."/>
            <person name="Tritt A."/>
            <person name="Larsen D."/>
            <person name="Krusor M."/>
            <person name="Yao A.I."/>
            <person name="Wu D."/>
            <person name="Madern D."/>
            <person name="Eisen J.A."/>
            <person name="Darling A.E."/>
            <person name="Facciotti M.T."/>
        </authorList>
    </citation>
    <scope>NUCLEOTIDE SEQUENCE [LARGE SCALE GENOMIC DNA]</scope>
    <source>
        <strain evidence="2 3">100A6</strain>
    </source>
</reference>
<evidence type="ECO:0000313" key="2">
    <source>
        <dbReference type="EMBL" id="EMA38137.1"/>
    </source>
</evidence>
<name>M0LX31_9EURY</name>
<sequence length="73" mass="7658">MSSPESPPVLEPTWRTAFGLAAVTTGYLVALVGIAVYAWAEVHAIAFVPTLAVSVVGFLVMVAGGGLVWRERT</sequence>
<keyword evidence="1" id="KW-0812">Transmembrane</keyword>
<gene>
    <name evidence="2" type="ORF">C447_10430</name>
</gene>